<feature type="non-terminal residue" evidence="2">
    <location>
        <position position="1"/>
    </location>
</feature>
<dbReference type="Proteomes" id="UP001189429">
    <property type="component" value="Unassembled WGS sequence"/>
</dbReference>
<reference evidence="2" key="1">
    <citation type="submission" date="2023-10" db="EMBL/GenBank/DDBJ databases">
        <authorList>
            <person name="Chen Y."/>
            <person name="Shah S."/>
            <person name="Dougan E. K."/>
            <person name="Thang M."/>
            <person name="Chan C."/>
        </authorList>
    </citation>
    <scope>NUCLEOTIDE SEQUENCE [LARGE SCALE GENOMIC DNA]</scope>
</reference>
<accession>A0ABN9PES5</accession>
<proteinExistence type="predicted"/>
<gene>
    <name evidence="2" type="ORF">PCOR1329_LOCUS1355</name>
</gene>
<evidence type="ECO:0000313" key="3">
    <source>
        <dbReference type="Proteomes" id="UP001189429"/>
    </source>
</evidence>
<organism evidence="2 3">
    <name type="scientific">Prorocentrum cordatum</name>
    <dbReference type="NCBI Taxonomy" id="2364126"/>
    <lineage>
        <taxon>Eukaryota</taxon>
        <taxon>Sar</taxon>
        <taxon>Alveolata</taxon>
        <taxon>Dinophyceae</taxon>
        <taxon>Prorocentrales</taxon>
        <taxon>Prorocentraceae</taxon>
        <taxon>Prorocentrum</taxon>
    </lineage>
</organism>
<feature type="compositionally biased region" description="Low complexity" evidence="1">
    <location>
        <begin position="1"/>
        <end position="20"/>
    </location>
</feature>
<sequence length="248" mass="26219">GAAAEEGAAAAPPLASAAAPAREEGPAPPERAAWGAGLFPGVRPDLIPDAPIVDPGFVDEEALREQNRFPIPEEGLVQLAKGFVARLFSDPADVKRRMASDFRFVAPVVPALGDGLTGDQLTTALGQFSILDAVPDLNPQQYDFRTDPFEPNRVWFTSRGRGTMTGTLAGGLPATRRSFESPPQTSSLTFNAAGEVTKMTIGYVMDKDRGGWAPLAAWAVSSAFSTGSATGYPYPRLSRGARLCHTDC</sequence>
<evidence type="ECO:0000313" key="2">
    <source>
        <dbReference type="EMBL" id="CAK0789953.1"/>
    </source>
</evidence>
<keyword evidence="3" id="KW-1185">Reference proteome</keyword>
<evidence type="ECO:0000256" key="1">
    <source>
        <dbReference type="SAM" id="MobiDB-lite"/>
    </source>
</evidence>
<evidence type="ECO:0008006" key="4">
    <source>
        <dbReference type="Google" id="ProtNLM"/>
    </source>
</evidence>
<name>A0ABN9PES5_9DINO</name>
<comment type="caution">
    <text evidence="2">The sequence shown here is derived from an EMBL/GenBank/DDBJ whole genome shotgun (WGS) entry which is preliminary data.</text>
</comment>
<protein>
    <recommendedName>
        <fullName evidence="4">Phospholipase B-like</fullName>
    </recommendedName>
</protein>
<dbReference type="Gene3D" id="3.10.450.50">
    <property type="match status" value="1"/>
</dbReference>
<feature type="region of interest" description="Disordered" evidence="1">
    <location>
        <begin position="1"/>
        <end position="33"/>
    </location>
</feature>
<dbReference type="EMBL" id="CAUYUJ010000330">
    <property type="protein sequence ID" value="CAK0789953.1"/>
    <property type="molecule type" value="Genomic_DNA"/>
</dbReference>